<keyword evidence="1" id="KW-0812">Transmembrane</keyword>
<accession>A0A967EFY2</accession>
<comment type="caution">
    <text evidence="2">The sequence shown here is derived from an EMBL/GenBank/DDBJ whole genome shotgun (WGS) entry which is preliminary data.</text>
</comment>
<feature type="transmembrane region" description="Helical" evidence="1">
    <location>
        <begin position="63"/>
        <end position="85"/>
    </location>
</feature>
<sequence>MPSSLTDTLRGAPAGTDGRGARLRSLGAGTLTGVIVLSPVLFLSFLGYLLWAMVGRPAPSAAPVLTVFASGYAVALVAGVVLLAIGRRMRGR</sequence>
<organism evidence="2 3">
    <name type="scientific">Metallococcus carri</name>
    <dbReference type="NCBI Taxonomy" id="1656884"/>
    <lineage>
        <taxon>Bacteria</taxon>
        <taxon>Bacillati</taxon>
        <taxon>Actinomycetota</taxon>
        <taxon>Actinomycetes</taxon>
        <taxon>Micrococcales</taxon>
        <taxon>Dermacoccaceae</taxon>
        <taxon>Metallococcus</taxon>
    </lineage>
</organism>
<protein>
    <submittedName>
        <fullName evidence="2">Uncharacterized protein</fullName>
    </submittedName>
</protein>
<proteinExistence type="predicted"/>
<gene>
    <name evidence="2" type="ORF">G9U51_14845</name>
</gene>
<evidence type="ECO:0000313" key="3">
    <source>
        <dbReference type="Proteomes" id="UP000744769"/>
    </source>
</evidence>
<name>A0A967EFY2_9MICO</name>
<evidence type="ECO:0000256" key="1">
    <source>
        <dbReference type="SAM" id="Phobius"/>
    </source>
</evidence>
<keyword evidence="1" id="KW-0472">Membrane</keyword>
<dbReference type="AlphaFoldDB" id="A0A967EFY2"/>
<dbReference type="EMBL" id="JAAOIV010000012">
    <property type="protein sequence ID" value="NHN57046.1"/>
    <property type="molecule type" value="Genomic_DNA"/>
</dbReference>
<keyword evidence="3" id="KW-1185">Reference proteome</keyword>
<evidence type="ECO:0000313" key="2">
    <source>
        <dbReference type="EMBL" id="NHN57046.1"/>
    </source>
</evidence>
<dbReference type="RefSeq" id="WP_166197928.1">
    <property type="nucleotide sequence ID" value="NZ_JAAOIV010000012.1"/>
</dbReference>
<reference evidence="2" key="1">
    <citation type="submission" date="2020-03" db="EMBL/GenBank/DDBJ databases">
        <title>Draft sequencing of Calidifontibacter sp. DB0510.</title>
        <authorList>
            <person name="Kim D.-U."/>
        </authorList>
    </citation>
    <scope>NUCLEOTIDE SEQUENCE</scope>
    <source>
        <strain evidence="2">DB0510</strain>
    </source>
</reference>
<feature type="transmembrane region" description="Helical" evidence="1">
    <location>
        <begin position="28"/>
        <end position="51"/>
    </location>
</feature>
<keyword evidence="1" id="KW-1133">Transmembrane helix</keyword>
<dbReference type="Proteomes" id="UP000744769">
    <property type="component" value="Unassembled WGS sequence"/>
</dbReference>